<dbReference type="RefSeq" id="WP_177143474.1">
    <property type="nucleotide sequence ID" value="NZ_JACAPU010000006.1"/>
</dbReference>
<sequence length="558" mass="60666">MTQSPVHSFDYIVVGAGSAGCVLANRLSAEPGVSVCLVEAGPSDRTLFPAAYIRTPAGIIRLIANPKWNWMHQFARQPDSGDKPIPCPRGRVWGGSSAINGMIYIRGHRSDYDSWATAGNRGWSYDELLPYFHRSEHFEPGPAPYHGQNGELNVACQRSPSKVNTVFYEAAAQMGWRYNSDFNGEEQEGFGAFHVTQINGERCSAARAFLYPALSRPNLTVFSETLTHRVLLDGKRACGVEVSQGDRVFTLKARREVILSAGSINSPQLLLLSGIGPADELARHGIALRHELPGVGHNLQDHQDIVLMYRSDSDLGYGLSPRGVLPLVASPFQYLMARRGPLTSNTVESGAFLRLHPSDAAPQLGLIVAPALKNQPQRLVPVGQGISLHMAVMHPKSRGRVGLHSADPRDKPRVEGNFLSHPDDLHTLVQGFQLVRQLVATDAFAKRLQGELVPGPKVTSTAQIEQWIRENLGTVFHPVGTCKMGNDPMAVVDDQLRVHGLQGLRVADASIMPTLVTGNTNAGAIMIGEKAADLVLGKVPPKQTVLAERQLPALSYCR</sequence>
<evidence type="ECO:0000259" key="9">
    <source>
        <dbReference type="PROSITE" id="PS00624"/>
    </source>
</evidence>
<evidence type="ECO:0000313" key="11">
    <source>
        <dbReference type="Proteomes" id="UP000582981"/>
    </source>
</evidence>
<dbReference type="Gene3D" id="3.50.50.60">
    <property type="entry name" value="FAD/NAD(P)-binding domain"/>
    <property type="match status" value="1"/>
</dbReference>
<name>A0A7Y7WAJ6_9PSED</name>
<evidence type="ECO:0000256" key="6">
    <source>
        <dbReference type="PIRSR" id="PIRSR000137-2"/>
    </source>
</evidence>
<comment type="cofactor">
    <cofactor evidence="1 6">
        <name>FAD</name>
        <dbReference type="ChEBI" id="CHEBI:57692"/>
    </cofactor>
</comment>
<dbReference type="PANTHER" id="PTHR11552">
    <property type="entry name" value="GLUCOSE-METHANOL-CHOLINE GMC OXIDOREDUCTASE"/>
    <property type="match status" value="1"/>
</dbReference>
<dbReference type="InterPro" id="IPR007867">
    <property type="entry name" value="GMC_OxRtase_C"/>
</dbReference>
<keyword evidence="5" id="KW-0560">Oxidoreductase</keyword>
<keyword evidence="4 6" id="KW-0274">FAD</keyword>
<evidence type="ECO:0000256" key="3">
    <source>
        <dbReference type="ARBA" id="ARBA00022630"/>
    </source>
</evidence>
<dbReference type="PIRSF" id="PIRSF000137">
    <property type="entry name" value="Alcohol_oxidase"/>
    <property type="match status" value="1"/>
</dbReference>
<comment type="caution">
    <text evidence="10">The sequence shown here is derived from an EMBL/GenBank/DDBJ whole genome shotgun (WGS) entry which is preliminary data.</text>
</comment>
<dbReference type="InterPro" id="IPR000172">
    <property type="entry name" value="GMC_OxRdtase_N"/>
</dbReference>
<dbReference type="PROSITE" id="PS00623">
    <property type="entry name" value="GMC_OXRED_1"/>
    <property type="match status" value="1"/>
</dbReference>
<dbReference type="Pfam" id="PF05199">
    <property type="entry name" value="GMC_oxred_C"/>
    <property type="match status" value="1"/>
</dbReference>
<dbReference type="InterPro" id="IPR036188">
    <property type="entry name" value="FAD/NAD-bd_sf"/>
</dbReference>
<dbReference type="SUPFAM" id="SSF51905">
    <property type="entry name" value="FAD/NAD(P)-binding domain"/>
    <property type="match status" value="1"/>
</dbReference>
<gene>
    <name evidence="10" type="ORF">HX829_04840</name>
</gene>
<feature type="domain" description="Glucose-methanol-choline oxidoreductase N-terminal" evidence="8">
    <location>
        <begin position="90"/>
        <end position="113"/>
    </location>
</feature>
<feature type="domain" description="Glucose-methanol-choline oxidoreductase N-terminal" evidence="9">
    <location>
        <begin position="262"/>
        <end position="276"/>
    </location>
</feature>
<dbReference type="PANTHER" id="PTHR11552:SF147">
    <property type="entry name" value="CHOLINE DEHYDROGENASE, MITOCHONDRIAL"/>
    <property type="match status" value="1"/>
</dbReference>
<dbReference type="GO" id="GO:0016614">
    <property type="term" value="F:oxidoreductase activity, acting on CH-OH group of donors"/>
    <property type="evidence" value="ECO:0007669"/>
    <property type="project" value="InterPro"/>
</dbReference>
<evidence type="ECO:0000256" key="7">
    <source>
        <dbReference type="RuleBase" id="RU003968"/>
    </source>
</evidence>
<protein>
    <submittedName>
        <fullName evidence="10">GMC family oxidoreductase N-terminal domain-containing protein</fullName>
    </submittedName>
</protein>
<reference evidence="10 11" key="1">
    <citation type="submission" date="2020-04" db="EMBL/GenBank/DDBJ databases">
        <title>Molecular characterization of pseudomonads from Agaricus bisporus reveal novel blotch 2 pathogens in Western Europe.</title>
        <authorList>
            <person name="Taparia T."/>
            <person name="Krijger M."/>
            <person name="Haynes E."/>
            <person name="Elpinstone J.G."/>
            <person name="Noble R."/>
            <person name="Van Der Wolf J."/>
        </authorList>
    </citation>
    <scope>NUCLEOTIDE SEQUENCE [LARGE SCALE GENOMIC DNA]</scope>
    <source>
        <strain evidence="10 11">F1001</strain>
    </source>
</reference>
<evidence type="ECO:0000256" key="1">
    <source>
        <dbReference type="ARBA" id="ARBA00001974"/>
    </source>
</evidence>
<organism evidence="10 11">
    <name type="scientific">Pseudomonas gingeri</name>
    <dbReference type="NCBI Taxonomy" id="117681"/>
    <lineage>
        <taxon>Bacteria</taxon>
        <taxon>Pseudomonadati</taxon>
        <taxon>Pseudomonadota</taxon>
        <taxon>Gammaproteobacteria</taxon>
        <taxon>Pseudomonadales</taxon>
        <taxon>Pseudomonadaceae</taxon>
        <taxon>Pseudomonas</taxon>
    </lineage>
</organism>
<dbReference type="AlphaFoldDB" id="A0A7Y7WAJ6"/>
<comment type="similarity">
    <text evidence="2 7">Belongs to the GMC oxidoreductase family.</text>
</comment>
<evidence type="ECO:0000256" key="5">
    <source>
        <dbReference type="ARBA" id="ARBA00023002"/>
    </source>
</evidence>
<evidence type="ECO:0000256" key="2">
    <source>
        <dbReference type="ARBA" id="ARBA00010790"/>
    </source>
</evidence>
<dbReference type="Pfam" id="PF00732">
    <property type="entry name" value="GMC_oxred_N"/>
    <property type="match status" value="1"/>
</dbReference>
<proteinExistence type="inferred from homology"/>
<evidence type="ECO:0000259" key="8">
    <source>
        <dbReference type="PROSITE" id="PS00623"/>
    </source>
</evidence>
<dbReference type="Gene3D" id="3.30.560.10">
    <property type="entry name" value="Glucose Oxidase, domain 3"/>
    <property type="match status" value="1"/>
</dbReference>
<dbReference type="InterPro" id="IPR012132">
    <property type="entry name" value="GMC_OxRdtase"/>
</dbReference>
<dbReference type="EMBL" id="JACAPU010000006">
    <property type="protein sequence ID" value="NWB45814.1"/>
    <property type="molecule type" value="Genomic_DNA"/>
</dbReference>
<dbReference type="PROSITE" id="PS00624">
    <property type="entry name" value="GMC_OXRED_2"/>
    <property type="match status" value="1"/>
</dbReference>
<keyword evidence="3 7" id="KW-0285">Flavoprotein</keyword>
<dbReference type="GO" id="GO:0050660">
    <property type="term" value="F:flavin adenine dinucleotide binding"/>
    <property type="evidence" value="ECO:0007669"/>
    <property type="project" value="InterPro"/>
</dbReference>
<evidence type="ECO:0000256" key="4">
    <source>
        <dbReference type="ARBA" id="ARBA00022827"/>
    </source>
</evidence>
<evidence type="ECO:0000313" key="10">
    <source>
        <dbReference type="EMBL" id="NWB45814.1"/>
    </source>
</evidence>
<dbReference type="Proteomes" id="UP000582981">
    <property type="component" value="Unassembled WGS sequence"/>
</dbReference>
<feature type="binding site" evidence="6">
    <location>
        <position position="92"/>
    </location>
    <ligand>
        <name>FAD</name>
        <dbReference type="ChEBI" id="CHEBI:57692"/>
    </ligand>
</feature>
<accession>A0A7Y7WAJ6</accession>
<dbReference type="SUPFAM" id="SSF54373">
    <property type="entry name" value="FAD-linked reductases, C-terminal domain"/>
    <property type="match status" value="1"/>
</dbReference>